<dbReference type="InterPro" id="IPR016024">
    <property type="entry name" value="ARM-type_fold"/>
</dbReference>
<dbReference type="Pfam" id="PF13646">
    <property type="entry name" value="HEAT_2"/>
    <property type="match status" value="1"/>
</dbReference>
<protein>
    <submittedName>
        <fullName evidence="2">HEAT repeat domain-containing protein</fullName>
    </submittedName>
</protein>
<organism evidence="2 3">
    <name type="scientific">Eiseniibacteriota bacterium</name>
    <dbReference type="NCBI Taxonomy" id="2212470"/>
    <lineage>
        <taxon>Bacteria</taxon>
        <taxon>Candidatus Eiseniibacteriota</taxon>
    </lineage>
</organism>
<sequence length="121" mass="12830">MEERIAAACALGNLGSSEAAPALIEALDDPAWQVRAQAARSLGRLAATKALHRLERATTDMAWWVRRNACYALTDLGAAGVTALARIRASSPDPYAREMAGEALQALEWEQQSPGGIGRVG</sequence>
<dbReference type="Gene3D" id="1.25.10.10">
    <property type="entry name" value="Leucine-rich Repeat Variant"/>
    <property type="match status" value="1"/>
</dbReference>
<dbReference type="AlphaFoldDB" id="A0A538U1Y7"/>
<dbReference type="InterPro" id="IPR021133">
    <property type="entry name" value="HEAT_type_2"/>
</dbReference>
<comment type="function">
    <text evidence="1">Catalyzes the hydroxylation of the N(6)-(4-aminobutyl)-L-lysine intermediate produced by deoxyhypusine synthase/DHPS on a critical lysine of the eukaryotic translation initiation factor 5A/eIF-5A. This is the second step of the post-translational modification of that lysine into an unusual amino acid residue named hypusine. Hypusination is unique to mature eIF-5A factor and is essential for its function.</text>
</comment>
<dbReference type="InterPro" id="IPR004155">
    <property type="entry name" value="PBS_lyase_HEAT"/>
</dbReference>
<dbReference type="InterPro" id="IPR011989">
    <property type="entry name" value="ARM-like"/>
</dbReference>
<dbReference type="Proteomes" id="UP000319836">
    <property type="component" value="Unassembled WGS sequence"/>
</dbReference>
<evidence type="ECO:0000256" key="1">
    <source>
        <dbReference type="ARBA" id="ARBA00045876"/>
    </source>
</evidence>
<dbReference type="PROSITE" id="PS50077">
    <property type="entry name" value="HEAT_REPEAT"/>
    <property type="match status" value="1"/>
</dbReference>
<evidence type="ECO:0000313" key="3">
    <source>
        <dbReference type="Proteomes" id="UP000319836"/>
    </source>
</evidence>
<proteinExistence type="predicted"/>
<accession>A0A538U1Y7</accession>
<dbReference type="PANTHER" id="PTHR12697">
    <property type="entry name" value="PBS LYASE HEAT-LIKE PROTEIN"/>
    <property type="match status" value="1"/>
</dbReference>
<comment type="caution">
    <text evidence="2">The sequence shown here is derived from an EMBL/GenBank/DDBJ whole genome shotgun (WGS) entry which is preliminary data.</text>
</comment>
<dbReference type="GO" id="GO:0016491">
    <property type="term" value="F:oxidoreductase activity"/>
    <property type="evidence" value="ECO:0007669"/>
    <property type="project" value="TreeGrafter"/>
</dbReference>
<gene>
    <name evidence="2" type="ORF">E6K80_10210</name>
</gene>
<evidence type="ECO:0000313" key="2">
    <source>
        <dbReference type="EMBL" id="TMQ69917.1"/>
    </source>
</evidence>
<dbReference type="SMART" id="SM00567">
    <property type="entry name" value="EZ_HEAT"/>
    <property type="match status" value="3"/>
</dbReference>
<dbReference type="EMBL" id="VBPA01000254">
    <property type="protein sequence ID" value="TMQ69917.1"/>
    <property type="molecule type" value="Genomic_DNA"/>
</dbReference>
<dbReference type="PANTHER" id="PTHR12697:SF5">
    <property type="entry name" value="DEOXYHYPUSINE HYDROXYLASE"/>
    <property type="match status" value="1"/>
</dbReference>
<reference evidence="2 3" key="1">
    <citation type="journal article" date="2019" name="Nat. Microbiol.">
        <title>Mediterranean grassland soil C-N compound turnover is dependent on rainfall and depth, and is mediated by genomically divergent microorganisms.</title>
        <authorList>
            <person name="Diamond S."/>
            <person name="Andeer P.F."/>
            <person name="Li Z."/>
            <person name="Crits-Christoph A."/>
            <person name="Burstein D."/>
            <person name="Anantharaman K."/>
            <person name="Lane K.R."/>
            <person name="Thomas B.C."/>
            <person name="Pan C."/>
            <person name="Northen T.R."/>
            <person name="Banfield J.F."/>
        </authorList>
    </citation>
    <scope>NUCLEOTIDE SEQUENCE [LARGE SCALE GENOMIC DNA]</scope>
    <source>
        <strain evidence="2">WS_10</strain>
    </source>
</reference>
<name>A0A538U1Y7_UNCEI</name>
<dbReference type="SUPFAM" id="SSF48371">
    <property type="entry name" value="ARM repeat"/>
    <property type="match status" value="1"/>
</dbReference>